<dbReference type="AlphaFoldDB" id="A0A0E9WXM8"/>
<dbReference type="EMBL" id="GBXM01013433">
    <property type="protein sequence ID" value="JAH95144.1"/>
    <property type="molecule type" value="Transcribed_RNA"/>
</dbReference>
<evidence type="ECO:0000313" key="1">
    <source>
        <dbReference type="EMBL" id="JAH95144.1"/>
    </source>
</evidence>
<reference evidence="1" key="1">
    <citation type="submission" date="2014-11" db="EMBL/GenBank/DDBJ databases">
        <authorList>
            <person name="Amaro Gonzalez C."/>
        </authorList>
    </citation>
    <scope>NUCLEOTIDE SEQUENCE</scope>
</reference>
<accession>A0A0E9WXM8</accession>
<protein>
    <submittedName>
        <fullName evidence="1">Uncharacterized protein</fullName>
    </submittedName>
</protein>
<reference evidence="1" key="2">
    <citation type="journal article" date="2015" name="Fish Shellfish Immunol.">
        <title>Early steps in the European eel (Anguilla anguilla)-Vibrio vulnificus interaction in the gills: Role of the RtxA13 toxin.</title>
        <authorList>
            <person name="Callol A."/>
            <person name="Pajuelo D."/>
            <person name="Ebbesson L."/>
            <person name="Teles M."/>
            <person name="MacKenzie S."/>
            <person name="Amaro C."/>
        </authorList>
    </citation>
    <scope>NUCLEOTIDE SEQUENCE</scope>
</reference>
<organism evidence="1">
    <name type="scientific">Anguilla anguilla</name>
    <name type="common">European freshwater eel</name>
    <name type="synonym">Muraena anguilla</name>
    <dbReference type="NCBI Taxonomy" id="7936"/>
    <lineage>
        <taxon>Eukaryota</taxon>
        <taxon>Metazoa</taxon>
        <taxon>Chordata</taxon>
        <taxon>Craniata</taxon>
        <taxon>Vertebrata</taxon>
        <taxon>Euteleostomi</taxon>
        <taxon>Actinopterygii</taxon>
        <taxon>Neopterygii</taxon>
        <taxon>Teleostei</taxon>
        <taxon>Anguilliformes</taxon>
        <taxon>Anguillidae</taxon>
        <taxon>Anguilla</taxon>
    </lineage>
</organism>
<sequence length="63" mass="7370">MKCIIQDAGYIVLHCLLVLYQEFYKMCLMTRHLYRKKIVEKITSQSLNLVSLADRSIQTSCTN</sequence>
<name>A0A0E9WXM8_ANGAN</name>
<proteinExistence type="predicted"/>